<feature type="domain" description="EamA" evidence="2">
    <location>
        <begin position="22"/>
        <end position="153"/>
    </location>
</feature>
<feature type="transmembrane region" description="Helical" evidence="1">
    <location>
        <begin position="108"/>
        <end position="130"/>
    </location>
</feature>
<evidence type="ECO:0000259" key="2">
    <source>
        <dbReference type="Pfam" id="PF00892"/>
    </source>
</evidence>
<name>A0A1W2ATY1_9RHOB</name>
<proteinExistence type="predicted"/>
<gene>
    <name evidence="3" type="ORF">SAMN06295998_103272</name>
</gene>
<dbReference type="PANTHER" id="PTHR22911">
    <property type="entry name" value="ACYL-MALONYL CONDENSING ENZYME-RELATED"/>
    <property type="match status" value="1"/>
</dbReference>
<dbReference type="GO" id="GO:0016020">
    <property type="term" value="C:membrane"/>
    <property type="evidence" value="ECO:0007669"/>
    <property type="project" value="InterPro"/>
</dbReference>
<keyword evidence="1" id="KW-0812">Transmembrane</keyword>
<keyword evidence="1" id="KW-1133">Transmembrane helix</keyword>
<feature type="transmembrane region" description="Helical" evidence="1">
    <location>
        <begin position="83"/>
        <end position="102"/>
    </location>
</feature>
<evidence type="ECO:0000256" key="1">
    <source>
        <dbReference type="SAM" id="Phobius"/>
    </source>
</evidence>
<dbReference type="PANTHER" id="PTHR22911:SF103">
    <property type="entry name" value="BLR2811 PROTEIN"/>
    <property type="match status" value="1"/>
</dbReference>
<feature type="transmembrane region" description="Helical" evidence="1">
    <location>
        <begin position="250"/>
        <end position="270"/>
    </location>
</feature>
<feature type="transmembrane region" description="Helical" evidence="1">
    <location>
        <begin position="276"/>
        <end position="293"/>
    </location>
</feature>
<dbReference type="AlphaFoldDB" id="A0A1W2ATY1"/>
<sequence length="314" mass="33662">MAIHPSAPLRAQRSPAPSDNTRGTILMALGFFAFAGTDLLAKLLTESLHPGQIVWFRLIGLFLGVLVLLCIKGPKILRTAHPGIQISRGTLAAVSATLFIFGVSKVPLADATAVTFIAPFVVTVAGALVLKEPVGMRRWLAVATGFLGMLIVIRPGFGVFDPAIFFIVLAALCFATRQILSRLLSGEDGIATTVAYTSISATVLISLAMPFVWITPTDPRVIAYLIAIAIAAAIGELLIIRALEMAQAVVVAPLQYSLIIWATLYGYFAFGDLPDRWTLIGCAIIVASGLFTLSRERFRARQKERKIGTASPKD</sequence>
<dbReference type="OrthoDB" id="7818056at2"/>
<accession>A0A1W2ATY1</accession>
<dbReference type="SUPFAM" id="SSF103481">
    <property type="entry name" value="Multidrug resistance efflux transporter EmrE"/>
    <property type="match status" value="2"/>
</dbReference>
<dbReference type="Proteomes" id="UP000192330">
    <property type="component" value="Unassembled WGS sequence"/>
</dbReference>
<feature type="transmembrane region" description="Helical" evidence="1">
    <location>
        <begin position="21"/>
        <end position="41"/>
    </location>
</feature>
<reference evidence="3 4" key="1">
    <citation type="submission" date="2017-04" db="EMBL/GenBank/DDBJ databases">
        <authorList>
            <person name="Afonso C.L."/>
            <person name="Miller P.J."/>
            <person name="Scott M.A."/>
            <person name="Spackman E."/>
            <person name="Goraichik I."/>
            <person name="Dimitrov K.M."/>
            <person name="Suarez D.L."/>
            <person name="Swayne D.E."/>
        </authorList>
    </citation>
    <scope>NUCLEOTIDE SEQUENCE [LARGE SCALE GENOMIC DNA]</scope>
    <source>
        <strain evidence="3 4">CGMCC 1.12644</strain>
    </source>
</reference>
<dbReference type="EMBL" id="FWYD01000003">
    <property type="protein sequence ID" value="SMC63970.1"/>
    <property type="molecule type" value="Genomic_DNA"/>
</dbReference>
<dbReference type="RefSeq" id="WP_084351711.1">
    <property type="nucleotide sequence ID" value="NZ_FWYD01000003.1"/>
</dbReference>
<feature type="domain" description="EamA" evidence="2">
    <location>
        <begin position="163"/>
        <end position="292"/>
    </location>
</feature>
<keyword evidence="4" id="KW-1185">Reference proteome</keyword>
<dbReference type="Pfam" id="PF00892">
    <property type="entry name" value="EamA"/>
    <property type="match status" value="2"/>
</dbReference>
<protein>
    <submittedName>
        <fullName evidence="3">S-adenosylmethionine uptake transporter</fullName>
    </submittedName>
</protein>
<feature type="transmembrane region" description="Helical" evidence="1">
    <location>
        <begin position="163"/>
        <end position="180"/>
    </location>
</feature>
<feature type="transmembrane region" description="Helical" evidence="1">
    <location>
        <begin position="53"/>
        <end position="71"/>
    </location>
</feature>
<organism evidence="3 4">
    <name type="scientific">Primorskyibacter flagellatus</name>
    <dbReference type="NCBI Taxonomy" id="1387277"/>
    <lineage>
        <taxon>Bacteria</taxon>
        <taxon>Pseudomonadati</taxon>
        <taxon>Pseudomonadota</taxon>
        <taxon>Alphaproteobacteria</taxon>
        <taxon>Rhodobacterales</taxon>
        <taxon>Roseobacteraceae</taxon>
        <taxon>Primorskyibacter</taxon>
    </lineage>
</organism>
<feature type="transmembrane region" description="Helical" evidence="1">
    <location>
        <begin position="139"/>
        <end position="157"/>
    </location>
</feature>
<evidence type="ECO:0000313" key="3">
    <source>
        <dbReference type="EMBL" id="SMC63970.1"/>
    </source>
</evidence>
<feature type="transmembrane region" description="Helical" evidence="1">
    <location>
        <begin position="192"/>
        <end position="215"/>
    </location>
</feature>
<dbReference type="InterPro" id="IPR037185">
    <property type="entry name" value="EmrE-like"/>
</dbReference>
<dbReference type="InterPro" id="IPR000620">
    <property type="entry name" value="EamA_dom"/>
</dbReference>
<evidence type="ECO:0000313" key="4">
    <source>
        <dbReference type="Proteomes" id="UP000192330"/>
    </source>
</evidence>
<keyword evidence="1" id="KW-0472">Membrane</keyword>
<feature type="transmembrane region" description="Helical" evidence="1">
    <location>
        <begin position="221"/>
        <end position="243"/>
    </location>
</feature>